<feature type="compositionally biased region" description="Pro residues" evidence="1">
    <location>
        <begin position="66"/>
        <end position="77"/>
    </location>
</feature>
<reference evidence="3 4" key="1">
    <citation type="submission" date="2016-10" db="EMBL/GenBank/DDBJ databases">
        <title>Draft genome sequence of Coniochaeta ligniaria NRRL30616, a lignocellulolytic fungus for bioabatement of inhibitors in plant biomass hydrolysates.</title>
        <authorList>
            <consortium name="DOE Joint Genome Institute"/>
            <person name="Jimenez D.J."/>
            <person name="Hector R.E."/>
            <person name="Riley R."/>
            <person name="Sun H."/>
            <person name="Grigoriev I.V."/>
            <person name="Van Elsas J.D."/>
            <person name="Nichols N.N."/>
        </authorList>
    </citation>
    <scope>NUCLEOTIDE SEQUENCE [LARGE SCALE GENOMIC DNA]</scope>
    <source>
        <strain evidence="3 4">NRRL 30616</strain>
    </source>
</reference>
<keyword evidence="4" id="KW-1185">Reference proteome</keyword>
<accession>A0A1J7IZ98</accession>
<gene>
    <name evidence="3" type="ORF">CONLIGDRAFT_319845</name>
</gene>
<evidence type="ECO:0000313" key="3">
    <source>
        <dbReference type="EMBL" id="OIW22204.1"/>
    </source>
</evidence>
<feature type="signal peptide" evidence="2">
    <location>
        <begin position="1"/>
        <end position="26"/>
    </location>
</feature>
<evidence type="ECO:0000256" key="1">
    <source>
        <dbReference type="SAM" id="MobiDB-lite"/>
    </source>
</evidence>
<dbReference type="InParanoid" id="A0A1J7IZ98"/>
<feature type="region of interest" description="Disordered" evidence="1">
    <location>
        <begin position="38"/>
        <end position="78"/>
    </location>
</feature>
<dbReference type="Proteomes" id="UP000182658">
    <property type="component" value="Unassembled WGS sequence"/>
</dbReference>
<dbReference type="EMBL" id="KV875137">
    <property type="protein sequence ID" value="OIW22204.1"/>
    <property type="molecule type" value="Genomic_DNA"/>
</dbReference>
<evidence type="ECO:0000313" key="4">
    <source>
        <dbReference type="Proteomes" id="UP000182658"/>
    </source>
</evidence>
<protein>
    <recommendedName>
        <fullName evidence="5">Secreted protein</fullName>
    </recommendedName>
</protein>
<keyword evidence="2" id="KW-0732">Signal</keyword>
<name>A0A1J7IZ98_9PEZI</name>
<evidence type="ECO:0000256" key="2">
    <source>
        <dbReference type="SAM" id="SignalP"/>
    </source>
</evidence>
<dbReference type="AlphaFoldDB" id="A0A1J7IZ98"/>
<sequence length="98" mass="11171">MRTVSWAPLTLPVRFFLLAISRGALGRTEYLPPIASASLSRERRSQDSTHLAPPLSENRLDTHPYILPPKAKPFYPPPRRRGYLSSLVHVQQRVRSLL</sequence>
<proteinExistence type="predicted"/>
<feature type="chain" id="PRO_5013380758" description="Secreted protein" evidence="2">
    <location>
        <begin position="27"/>
        <end position="98"/>
    </location>
</feature>
<organism evidence="3 4">
    <name type="scientific">Coniochaeta ligniaria NRRL 30616</name>
    <dbReference type="NCBI Taxonomy" id="1408157"/>
    <lineage>
        <taxon>Eukaryota</taxon>
        <taxon>Fungi</taxon>
        <taxon>Dikarya</taxon>
        <taxon>Ascomycota</taxon>
        <taxon>Pezizomycotina</taxon>
        <taxon>Sordariomycetes</taxon>
        <taxon>Sordariomycetidae</taxon>
        <taxon>Coniochaetales</taxon>
        <taxon>Coniochaetaceae</taxon>
        <taxon>Coniochaeta</taxon>
    </lineage>
</organism>
<evidence type="ECO:0008006" key="5">
    <source>
        <dbReference type="Google" id="ProtNLM"/>
    </source>
</evidence>